<feature type="compositionally biased region" description="Polar residues" evidence="1">
    <location>
        <begin position="190"/>
        <end position="220"/>
    </location>
</feature>
<accession>A0A9D4RFG9</accession>
<organism evidence="2 3">
    <name type="scientific">Dreissena polymorpha</name>
    <name type="common">Zebra mussel</name>
    <name type="synonym">Mytilus polymorpha</name>
    <dbReference type="NCBI Taxonomy" id="45954"/>
    <lineage>
        <taxon>Eukaryota</taxon>
        <taxon>Metazoa</taxon>
        <taxon>Spiralia</taxon>
        <taxon>Lophotrochozoa</taxon>
        <taxon>Mollusca</taxon>
        <taxon>Bivalvia</taxon>
        <taxon>Autobranchia</taxon>
        <taxon>Heteroconchia</taxon>
        <taxon>Euheterodonta</taxon>
        <taxon>Imparidentia</taxon>
        <taxon>Neoheterodontei</taxon>
        <taxon>Myida</taxon>
        <taxon>Dreissenoidea</taxon>
        <taxon>Dreissenidae</taxon>
        <taxon>Dreissena</taxon>
    </lineage>
</organism>
<comment type="caution">
    <text evidence="2">The sequence shown here is derived from an EMBL/GenBank/DDBJ whole genome shotgun (WGS) entry which is preliminary data.</text>
</comment>
<evidence type="ECO:0000256" key="1">
    <source>
        <dbReference type="SAM" id="MobiDB-lite"/>
    </source>
</evidence>
<evidence type="ECO:0000313" key="3">
    <source>
        <dbReference type="Proteomes" id="UP000828390"/>
    </source>
</evidence>
<feature type="region of interest" description="Disordered" evidence="1">
    <location>
        <begin position="1"/>
        <end position="230"/>
    </location>
</feature>
<reference evidence="2" key="1">
    <citation type="journal article" date="2019" name="bioRxiv">
        <title>The Genome of the Zebra Mussel, Dreissena polymorpha: A Resource for Invasive Species Research.</title>
        <authorList>
            <person name="McCartney M.A."/>
            <person name="Auch B."/>
            <person name="Kono T."/>
            <person name="Mallez S."/>
            <person name="Zhang Y."/>
            <person name="Obille A."/>
            <person name="Becker A."/>
            <person name="Abrahante J.E."/>
            <person name="Garbe J."/>
            <person name="Badalamenti J.P."/>
            <person name="Herman A."/>
            <person name="Mangelson H."/>
            <person name="Liachko I."/>
            <person name="Sullivan S."/>
            <person name="Sone E.D."/>
            <person name="Koren S."/>
            <person name="Silverstein K.A.T."/>
            <person name="Beckman K.B."/>
            <person name="Gohl D.M."/>
        </authorList>
    </citation>
    <scope>NUCLEOTIDE SEQUENCE</scope>
    <source>
        <strain evidence="2">Duluth1</strain>
        <tissue evidence="2">Whole animal</tissue>
    </source>
</reference>
<feature type="non-terminal residue" evidence="2">
    <location>
        <position position="1"/>
    </location>
</feature>
<proteinExistence type="predicted"/>
<feature type="compositionally biased region" description="Basic and acidic residues" evidence="1">
    <location>
        <begin position="1"/>
        <end position="22"/>
    </location>
</feature>
<dbReference type="AlphaFoldDB" id="A0A9D4RFG9"/>
<feature type="compositionally biased region" description="Polar residues" evidence="1">
    <location>
        <begin position="32"/>
        <end position="54"/>
    </location>
</feature>
<evidence type="ECO:0000313" key="2">
    <source>
        <dbReference type="EMBL" id="KAH3866369.1"/>
    </source>
</evidence>
<dbReference type="Proteomes" id="UP000828390">
    <property type="component" value="Unassembled WGS sequence"/>
</dbReference>
<keyword evidence="3" id="KW-1185">Reference proteome</keyword>
<reference evidence="2" key="2">
    <citation type="submission" date="2020-11" db="EMBL/GenBank/DDBJ databases">
        <authorList>
            <person name="McCartney M.A."/>
            <person name="Auch B."/>
            <person name="Kono T."/>
            <person name="Mallez S."/>
            <person name="Becker A."/>
            <person name="Gohl D.M."/>
            <person name="Silverstein K.A.T."/>
            <person name="Koren S."/>
            <person name="Bechman K.B."/>
            <person name="Herman A."/>
            <person name="Abrahante J.E."/>
            <person name="Garbe J."/>
        </authorList>
    </citation>
    <scope>NUCLEOTIDE SEQUENCE</scope>
    <source>
        <strain evidence="2">Duluth1</strain>
        <tissue evidence="2">Whole animal</tissue>
    </source>
</reference>
<protein>
    <submittedName>
        <fullName evidence="2">Uncharacterized protein</fullName>
    </submittedName>
</protein>
<gene>
    <name evidence="2" type="ORF">DPMN_029431</name>
</gene>
<feature type="compositionally biased region" description="Basic and acidic residues" evidence="1">
    <location>
        <begin position="60"/>
        <end position="185"/>
    </location>
</feature>
<sequence>ETKNSSEEKTKRKLPDPPDKSVSKKSPPTTTIDSPNTPMAETVKQSSVNPTNGEASPAERGAKSQEVTEKSEKTEKSVQKLHRSDSKLEKSEKMDLDRTSGEKLERELAKIERDKTRLEKIEKDSDVRNEIKLESSLDRSKGAESKTEINKEKGDVKLDKLDREKREKSDKSDEGREMKDREKENMFSYKDSTTIPPINPSGHSMHNSNNLTPSIPSLSSSRKHQSSFDFGKISPFKNTLGSEGKPHSWQAYWNFSKVNDKMVKKQSNYKKAAPNHHSVVISPQPLQSEKSHLHDKSLEKLRTQKRETTMFDTRRDKEVISFPEVRGAEASMAKTKSKTQTVSRSNVATIPHITNIDPFPSSSQIRSKSYQYGSMVNRYLGPRPQSWLSRTLPQYVQRAPE</sequence>
<dbReference type="EMBL" id="JAIWYP010000002">
    <property type="protein sequence ID" value="KAH3866369.1"/>
    <property type="molecule type" value="Genomic_DNA"/>
</dbReference>
<name>A0A9D4RFG9_DREPO</name>